<keyword evidence="16" id="KW-1003">Cell membrane</keyword>
<evidence type="ECO:0000256" key="2">
    <source>
        <dbReference type="ARBA" id="ARBA00006024"/>
    </source>
</evidence>
<dbReference type="AlphaFoldDB" id="A0A6B0YN60"/>
<evidence type="ECO:0000256" key="3">
    <source>
        <dbReference type="ARBA" id="ARBA00012517"/>
    </source>
</evidence>
<dbReference type="Gene3D" id="3.30.70.100">
    <property type="match status" value="2"/>
</dbReference>
<comment type="catalytic activity">
    <reaction evidence="15">
        <text>Cu(+)(in) + ATP + H2O = Cu(+)(out) + ADP + phosphate + H(+)</text>
        <dbReference type="Rhea" id="RHEA:25792"/>
        <dbReference type="ChEBI" id="CHEBI:15377"/>
        <dbReference type="ChEBI" id="CHEBI:15378"/>
        <dbReference type="ChEBI" id="CHEBI:30616"/>
        <dbReference type="ChEBI" id="CHEBI:43474"/>
        <dbReference type="ChEBI" id="CHEBI:49552"/>
        <dbReference type="ChEBI" id="CHEBI:456216"/>
        <dbReference type="EC" id="7.2.2.8"/>
    </reaction>
</comment>
<organism evidence="18">
    <name type="scientific">Caldilineaceae bacterium SB0664_bin_27</name>
    <dbReference type="NCBI Taxonomy" id="2605260"/>
    <lineage>
        <taxon>Bacteria</taxon>
        <taxon>Bacillati</taxon>
        <taxon>Chloroflexota</taxon>
        <taxon>Caldilineae</taxon>
        <taxon>Caldilineales</taxon>
        <taxon>Caldilineaceae</taxon>
    </lineage>
</organism>
<evidence type="ECO:0000256" key="8">
    <source>
        <dbReference type="ARBA" id="ARBA00022796"/>
    </source>
</evidence>
<keyword evidence="12" id="KW-0186">Copper</keyword>
<keyword evidence="14 16" id="KW-0472">Membrane</keyword>
<dbReference type="PROSITE" id="PS01047">
    <property type="entry name" value="HMA_1"/>
    <property type="match status" value="1"/>
</dbReference>
<dbReference type="PROSITE" id="PS00154">
    <property type="entry name" value="ATPASE_E1_E2"/>
    <property type="match status" value="1"/>
</dbReference>
<dbReference type="GO" id="GO:0005886">
    <property type="term" value="C:plasma membrane"/>
    <property type="evidence" value="ECO:0007669"/>
    <property type="project" value="UniProtKB-SubCell"/>
</dbReference>
<feature type="transmembrane region" description="Helical" evidence="16">
    <location>
        <begin position="273"/>
        <end position="292"/>
    </location>
</feature>
<dbReference type="InterPro" id="IPR023214">
    <property type="entry name" value="HAD_sf"/>
</dbReference>
<dbReference type="FunFam" id="3.40.50.1000:FF:000144">
    <property type="entry name" value="copper-transporting ATPase 1 isoform X2"/>
    <property type="match status" value="1"/>
</dbReference>
<keyword evidence="11 16" id="KW-1133">Transmembrane helix</keyword>
<comment type="caution">
    <text evidence="18">The sequence shown here is derived from an EMBL/GenBank/DDBJ whole genome shotgun (WGS) entry which is preliminary data.</text>
</comment>
<dbReference type="CDD" id="cd00371">
    <property type="entry name" value="HMA"/>
    <property type="match status" value="2"/>
</dbReference>
<dbReference type="Pfam" id="PF00702">
    <property type="entry name" value="Hydrolase"/>
    <property type="match status" value="1"/>
</dbReference>
<evidence type="ECO:0000256" key="14">
    <source>
        <dbReference type="ARBA" id="ARBA00023136"/>
    </source>
</evidence>
<dbReference type="NCBIfam" id="TIGR01525">
    <property type="entry name" value="ATPase-IB_hvy"/>
    <property type="match status" value="1"/>
</dbReference>
<evidence type="ECO:0000256" key="9">
    <source>
        <dbReference type="ARBA" id="ARBA00022840"/>
    </source>
</evidence>
<feature type="transmembrane region" description="Helical" evidence="16">
    <location>
        <begin position="304"/>
        <end position="322"/>
    </location>
</feature>
<dbReference type="InterPro" id="IPR036163">
    <property type="entry name" value="HMA_dom_sf"/>
</dbReference>
<feature type="transmembrane region" description="Helical" evidence="16">
    <location>
        <begin position="204"/>
        <end position="222"/>
    </location>
</feature>
<dbReference type="SUPFAM" id="SSF56784">
    <property type="entry name" value="HAD-like"/>
    <property type="match status" value="1"/>
</dbReference>
<dbReference type="Gene3D" id="3.40.50.1000">
    <property type="entry name" value="HAD superfamily/HAD-like"/>
    <property type="match status" value="1"/>
</dbReference>
<dbReference type="GO" id="GO:0005507">
    <property type="term" value="F:copper ion binding"/>
    <property type="evidence" value="ECO:0007669"/>
    <property type="project" value="TreeGrafter"/>
</dbReference>
<keyword evidence="9 16" id="KW-0067">ATP-binding</keyword>
<evidence type="ECO:0000256" key="5">
    <source>
        <dbReference type="ARBA" id="ARBA00022692"/>
    </source>
</evidence>
<dbReference type="SUPFAM" id="SSF81665">
    <property type="entry name" value="Calcium ATPase, transmembrane domain M"/>
    <property type="match status" value="1"/>
</dbReference>
<dbReference type="Pfam" id="PF00403">
    <property type="entry name" value="HMA"/>
    <property type="match status" value="2"/>
</dbReference>
<keyword evidence="7 16" id="KW-0547">Nucleotide-binding</keyword>
<dbReference type="InterPro" id="IPR023299">
    <property type="entry name" value="ATPase_P-typ_cyto_dom_N"/>
</dbReference>
<feature type="transmembrane region" description="Helical" evidence="16">
    <location>
        <begin position="484"/>
        <end position="505"/>
    </location>
</feature>
<dbReference type="InterPro" id="IPR001757">
    <property type="entry name" value="P_typ_ATPase"/>
</dbReference>
<name>A0A6B0YN60_9CHLR</name>
<reference evidence="18" key="1">
    <citation type="submission" date="2019-09" db="EMBL/GenBank/DDBJ databases">
        <title>Characterisation of the sponge microbiome using genome-centric metagenomics.</title>
        <authorList>
            <person name="Engelberts J.P."/>
            <person name="Robbins S.J."/>
            <person name="De Goeij J.M."/>
            <person name="Aranda M."/>
            <person name="Bell S.C."/>
            <person name="Webster N.S."/>
        </authorList>
    </citation>
    <scope>NUCLEOTIDE SEQUENCE</scope>
    <source>
        <strain evidence="18">SB0664_bin_27</strain>
    </source>
</reference>
<dbReference type="GO" id="GO:0055070">
    <property type="term" value="P:copper ion homeostasis"/>
    <property type="evidence" value="ECO:0007669"/>
    <property type="project" value="TreeGrafter"/>
</dbReference>
<keyword evidence="4" id="KW-0813">Transport</keyword>
<evidence type="ECO:0000256" key="6">
    <source>
        <dbReference type="ARBA" id="ARBA00022723"/>
    </source>
</evidence>
<feature type="transmembrane region" description="Helical" evidence="16">
    <location>
        <begin position="817"/>
        <end position="838"/>
    </location>
</feature>
<feature type="transmembrane region" description="Helical" evidence="16">
    <location>
        <begin position="456"/>
        <end position="478"/>
    </location>
</feature>
<dbReference type="GO" id="GO:0005524">
    <property type="term" value="F:ATP binding"/>
    <property type="evidence" value="ECO:0007669"/>
    <property type="project" value="UniProtKB-UniRule"/>
</dbReference>
<dbReference type="GO" id="GO:0016887">
    <property type="term" value="F:ATP hydrolysis activity"/>
    <property type="evidence" value="ECO:0007669"/>
    <property type="project" value="InterPro"/>
</dbReference>
<evidence type="ECO:0000256" key="13">
    <source>
        <dbReference type="ARBA" id="ARBA00023065"/>
    </source>
</evidence>
<evidence type="ECO:0000256" key="7">
    <source>
        <dbReference type="ARBA" id="ARBA00022741"/>
    </source>
</evidence>
<keyword evidence="5 16" id="KW-0812">Transmembrane</keyword>
<dbReference type="InterPro" id="IPR027256">
    <property type="entry name" value="P-typ_ATPase_IB"/>
</dbReference>
<dbReference type="PRINTS" id="PR00119">
    <property type="entry name" value="CATATPASE"/>
</dbReference>
<keyword evidence="13" id="KW-0406">Ion transport</keyword>
<evidence type="ECO:0000256" key="4">
    <source>
        <dbReference type="ARBA" id="ARBA00022448"/>
    </source>
</evidence>
<dbReference type="EC" id="7.2.2.8" evidence="3"/>
<accession>A0A6B0YN60</accession>
<evidence type="ECO:0000256" key="16">
    <source>
        <dbReference type="RuleBase" id="RU362081"/>
    </source>
</evidence>
<evidence type="ECO:0000256" key="11">
    <source>
        <dbReference type="ARBA" id="ARBA00022989"/>
    </source>
</evidence>
<protein>
    <recommendedName>
        <fullName evidence="3">P-type Cu(+) transporter</fullName>
        <ecNumber evidence="3">7.2.2.8</ecNumber>
    </recommendedName>
</protein>
<dbReference type="SUPFAM" id="SSF81653">
    <property type="entry name" value="Calcium ATPase, transduction domain A"/>
    <property type="match status" value="1"/>
</dbReference>
<evidence type="ECO:0000256" key="15">
    <source>
        <dbReference type="ARBA" id="ARBA00049289"/>
    </source>
</evidence>
<dbReference type="InterPro" id="IPR008250">
    <property type="entry name" value="ATPase_P-typ_transduc_dom_A_sf"/>
</dbReference>
<feature type="domain" description="HMA" evidence="17">
    <location>
        <begin position="77"/>
        <end position="143"/>
    </location>
</feature>
<feature type="transmembrane region" description="Helical" evidence="16">
    <location>
        <begin position="844"/>
        <end position="866"/>
    </location>
</feature>
<evidence type="ECO:0000256" key="12">
    <source>
        <dbReference type="ARBA" id="ARBA00023008"/>
    </source>
</evidence>
<dbReference type="FunFam" id="3.30.70.100:FF:000001">
    <property type="entry name" value="ATPase copper transporting beta"/>
    <property type="match status" value="1"/>
</dbReference>
<dbReference type="GO" id="GO:0043682">
    <property type="term" value="F:P-type divalent copper transporter activity"/>
    <property type="evidence" value="ECO:0007669"/>
    <property type="project" value="TreeGrafter"/>
</dbReference>
<proteinExistence type="inferred from homology"/>
<keyword evidence="10" id="KW-1278">Translocase</keyword>
<evidence type="ECO:0000256" key="10">
    <source>
        <dbReference type="ARBA" id="ARBA00022967"/>
    </source>
</evidence>
<dbReference type="InterPro" id="IPR018303">
    <property type="entry name" value="ATPase_P-typ_P_site"/>
</dbReference>
<dbReference type="InterPro" id="IPR017969">
    <property type="entry name" value="Heavy-metal-associated_CS"/>
</dbReference>
<dbReference type="InterPro" id="IPR036412">
    <property type="entry name" value="HAD-like_sf"/>
</dbReference>
<comment type="similarity">
    <text evidence="2 16">Belongs to the cation transport ATPase (P-type) (TC 3.A.3) family. Type IB subfamily.</text>
</comment>
<dbReference type="GO" id="GO:0140581">
    <property type="term" value="F:P-type monovalent copper transporter activity"/>
    <property type="evidence" value="ECO:0007669"/>
    <property type="project" value="UniProtKB-EC"/>
</dbReference>
<dbReference type="EMBL" id="VXRG01000034">
    <property type="protein sequence ID" value="MXY92466.1"/>
    <property type="molecule type" value="Genomic_DNA"/>
</dbReference>
<dbReference type="PANTHER" id="PTHR43520:SF8">
    <property type="entry name" value="P-TYPE CU(+) TRANSPORTER"/>
    <property type="match status" value="1"/>
</dbReference>
<dbReference type="PANTHER" id="PTHR43520">
    <property type="entry name" value="ATP7, ISOFORM B"/>
    <property type="match status" value="1"/>
</dbReference>
<dbReference type="CDD" id="cd02094">
    <property type="entry name" value="P-type_ATPase_Cu-like"/>
    <property type="match status" value="1"/>
</dbReference>
<dbReference type="InterPro" id="IPR023298">
    <property type="entry name" value="ATPase_P-typ_TM_dom_sf"/>
</dbReference>
<dbReference type="Pfam" id="PF00122">
    <property type="entry name" value="E1-E2_ATPase"/>
    <property type="match status" value="1"/>
</dbReference>
<dbReference type="SFLD" id="SFLDG00002">
    <property type="entry name" value="C1.7:_P-type_atpase_like"/>
    <property type="match status" value="1"/>
</dbReference>
<evidence type="ECO:0000259" key="17">
    <source>
        <dbReference type="PROSITE" id="PS50846"/>
    </source>
</evidence>
<dbReference type="InterPro" id="IPR006121">
    <property type="entry name" value="HMA_dom"/>
</dbReference>
<evidence type="ECO:0000313" key="18">
    <source>
        <dbReference type="EMBL" id="MXY92466.1"/>
    </source>
</evidence>
<dbReference type="PRINTS" id="PR00942">
    <property type="entry name" value="CUATPASEI"/>
</dbReference>
<dbReference type="Gene3D" id="3.40.1110.10">
    <property type="entry name" value="Calcium-transporting ATPase, cytoplasmic domain N"/>
    <property type="match status" value="1"/>
</dbReference>
<dbReference type="InterPro" id="IPR044492">
    <property type="entry name" value="P_typ_ATPase_HD_dom"/>
</dbReference>
<evidence type="ECO:0000256" key="1">
    <source>
        <dbReference type="ARBA" id="ARBA00004651"/>
    </source>
</evidence>
<comment type="subcellular location">
    <subcellularLocation>
        <location evidence="1">Cell membrane</location>
        <topology evidence="1">Multi-pass membrane protein</topology>
    </subcellularLocation>
</comment>
<dbReference type="SFLD" id="SFLDS00003">
    <property type="entry name" value="Haloacid_Dehalogenase"/>
    <property type="match status" value="1"/>
</dbReference>
<dbReference type="NCBIfam" id="TIGR01494">
    <property type="entry name" value="ATPase_P-type"/>
    <property type="match status" value="2"/>
</dbReference>
<dbReference type="SFLD" id="SFLDF00027">
    <property type="entry name" value="p-type_atpase"/>
    <property type="match status" value="1"/>
</dbReference>
<feature type="domain" description="HMA" evidence="17">
    <location>
        <begin position="5"/>
        <end position="75"/>
    </location>
</feature>
<dbReference type="PROSITE" id="PS50846">
    <property type="entry name" value="HMA_2"/>
    <property type="match status" value="2"/>
</dbReference>
<dbReference type="Gene3D" id="2.70.150.10">
    <property type="entry name" value="Calcium-transporting ATPase, cytoplasmic transduction domain A"/>
    <property type="match status" value="1"/>
</dbReference>
<keyword evidence="6 16" id="KW-0479">Metal-binding</keyword>
<sequence length="873" mass="91448">MNEAKQLTVPVIGMTCLGCAASVEASSKKAGAVEEAAVNFASERLTLTVDSNQRPANEVLAEVRQQIKRAGYKIPTLTLSLPIIGMSCTACASAVEKAVGQVDGVVYASVNFASEQASVEYVSGLGSRGPIVEAIRKAGYDTIATAAPPPAAAPVVDSPGVADAPLADNLTTPVPQPAAPQVLEEAEEDAEAAARAAVIQHESIRLLVGVLFSLPLLTISMGRDFGLLGTWAHYAWVNWLLFLLATPVQFFVGWDYYVGAFKSLRNRSANMDVLVAMGTTVAYVFSLAVLAAMSVGSELLGGHVYFETSAVIITLIVLGKLLEARAKGRTSAAIRELMGLQSRTARVLREGQEFDIPVEEVLVGDMVVVRPGERIPVDGVVVSGESSVDESMFTGESMPVDKASGADVFGATLNGRGLLGIEATKVGRETALAQIIRLVEEAQGSKAPIQRTVDQVAAYFVPAVIALAAVTFVVWMFAGAGFVAALLRVVAVLVIACPCAMGLATPTSIMVGIGKGAGIGILFKNSVALEQTQKLTAVLLDKTGTITLGEPAVTDLVVSQETPRIGSDRPNGQLTIPAGRTDLLRLAASAERGSEHPLGEAIVRAAQANGLELAEPAKFEALAGHGIAADVEEKRVLLGNLRLMEREEIDLNGLEPRYEELQAEAKSTVWLAVDGRAAALIAVADTVKEGSAEAVAALRKMGLTVAMLTGDNQATADAIAREVGINRVIAELLPGQKAEQVKAMQAEGFRVAMLGDGINDAPALAQADVGIAIGAGTDVAMEAADVTLIRGDLRTVPQAIILSQATMRNIRQNLSWAFGYNVALLPIAAGILAPFVWAPPFLQQLHPILAAAAMAFSSVSVVVNALRLRQLKF</sequence>
<gene>
    <name evidence="18" type="ORF">F4Y42_03355</name>
</gene>
<dbReference type="FunFam" id="2.70.150.10:FF:000002">
    <property type="entry name" value="Copper-transporting ATPase 1, putative"/>
    <property type="match status" value="1"/>
</dbReference>
<feature type="transmembrane region" description="Helical" evidence="16">
    <location>
        <begin position="234"/>
        <end position="252"/>
    </location>
</feature>
<dbReference type="SUPFAM" id="SSF55008">
    <property type="entry name" value="HMA, heavy metal-associated domain"/>
    <property type="match status" value="2"/>
</dbReference>
<keyword evidence="8" id="KW-0187">Copper transport</keyword>
<dbReference type="InterPro" id="IPR059000">
    <property type="entry name" value="ATPase_P-type_domA"/>
</dbReference>